<feature type="domain" description="4Fe-4S ferredoxin-type" evidence="9">
    <location>
        <begin position="124"/>
        <end position="153"/>
    </location>
</feature>
<dbReference type="Proteomes" id="UP001597389">
    <property type="component" value="Unassembled WGS sequence"/>
</dbReference>
<keyword evidence="8" id="KW-0874">Quinone</keyword>
<feature type="binding site" evidence="8">
    <location>
        <position position="139"/>
    </location>
    <ligand>
        <name>[4Fe-4S] cluster</name>
        <dbReference type="ChEBI" id="CHEBI:49883"/>
        <label>2</label>
    </ligand>
</feature>
<comment type="subunit">
    <text evidence="8">NDH-1 is composed of 14 different subunits. Subunits NuoA, H, J, K, L, M, N constitute the membrane sector of the complex.</text>
</comment>
<keyword evidence="7 8" id="KW-0411">Iron-sulfur</keyword>
<evidence type="ECO:0000256" key="1">
    <source>
        <dbReference type="ARBA" id="ARBA00010277"/>
    </source>
</evidence>
<keyword evidence="5 8" id="KW-1278">Translocase</keyword>
<evidence type="ECO:0000313" key="11">
    <source>
        <dbReference type="Proteomes" id="UP001597389"/>
    </source>
</evidence>
<dbReference type="InterPro" id="IPR017896">
    <property type="entry name" value="4Fe4S_Fe-S-bd"/>
</dbReference>
<reference evidence="11" key="1">
    <citation type="journal article" date="2019" name="Int. J. Syst. Evol. Microbiol.">
        <title>The Global Catalogue of Microorganisms (GCM) 10K type strain sequencing project: providing services to taxonomists for standard genome sequencing and annotation.</title>
        <authorList>
            <consortium name="The Broad Institute Genomics Platform"/>
            <consortium name="The Broad Institute Genome Sequencing Center for Infectious Disease"/>
            <person name="Wu L."/>
            <person name="Ma J."/>
        </authorList>
    </citation>
    <scope>NUCLEOTIDE SEQUENCE [LARGE SCALE GENOMIC DNA]</scope>
    <source>
        <strain evidence="11">CCUG 57942</strain>
    </source>
</reference>
<evidence type="ECO:0000256" key="8">
    <source>
        <dbReference type="HAMAP-Rule" id="MF_01351"/>
    </source>
</evidence>
<organism evidence="10 11">
    <name type="scientific">Rubritalea tangerina</name>
    <dbReference type="NCBI Taxonomy" id="430798"/>
    <lineage>
        <taxon>Bacteria</taxon>
        <taxon>Pseudomonadati</taxon>
        <taxon>Verrucomicrobiota</taxon>
        <taxon>Verrucomicrobiia</taxon>
        <taxon>Verrucomicrobiales</taxon>
        <taxon>Rubritaleaceae</taxon>
        <taxon>Rubritalea</taxon>
    </lineage>
</organism>
<keyword evidence="4" id="KW-0677">Repeat</keyword>
<evidence type="ECO:0000313" key="10">
    <source>
        <dbReference type="EMBL" id="MFD2157458.1"/>
    </source>
</evidence>
<sequence length="189" mass="21493">MAEVKKLKRPELDTGEKLYLLALAKGAMVTLKHAFKSVTGKARGADSLNSSGLGITMQYPEQKWDDQLPEHYRGAPALVTDEQDRERCVSCQLCEFICPPKAIKITPGEIPQDDPWAKVEKRPKEFDIDMIRCIYCGMCEEVCPEQAIYLRKDYAITGTSREEMVHNKQKLYEIGGKRVGLVNKWNELK</sequence>
<feature type="binding site" evidence="8">
    <location>
        <position position="91"/>
    </location>
    <ligand>
        <name>[4Fe-4S] cluster</name>
        <dbReference type="ChEBI" id="CHEBI:49883"/>
        <label>1</label>
    </ligand>
</feature>
<dbReference type="EMBL" id="JBHUJB010000005">
    <property type="protein sequence ID" value="MFD2157458.1"/>
    <property type="molecule type" value="Genomic_DNA"/>
</dbReference>
<feature type="binding site" evidence="8">
    <location>
        <position position="98"/>
    </location>
    <ligand>
        <name>[4Fe-4S] cluster</name>
        <dbReference type="ChEBI" id="CHEBI:49883"/>
        <label>2</label>
    </ligand>
</feature>
<comment type="function">
    <text evidence="8">NDH-1 shuttles electrons from NADH, via FMN and iron-sulfur (Fe-S) centers, to quinones in the respiratory chain. The immediate electron acceptor for the enzyme in this species is believed to be ubiquinone. Couples the redox reaction to proton translocation (for every two electrons transferred, four hydrogen ions are translocated across the cytoplasmic membrane), and thus conserves the redox energy in a proton gradient.</text>
</comment>
<feature type="domain" description="4Fe-4S ferredoxin-type" evidence="9">
    <location>
        <begin position="79"/>
        <end position="108"/>
    </location>
</feature>
<keyword evidence="11" id="KW-1185">Reference proteome</keyword>
<dbReference type="InterPro" id="IPR017900">
    <property type="entry name" value="4Fe4S_Fe_S_CS"/>
</dbReference>
<dbReference type="PROSITE" id="PS00198">
    <property type="entry name" value="4FE4S_FER_1"/>
    <property type="match status" value="1"/>
</dbReference>
<evidence type="ECO:0000256" key="6">
    <source>
        <dbReference type="ARBA" id="ARBA00023004"/>
    </source>
</evidence>
<keyword evidence="8" id="KW-0520">NAD</keyword>
<feature type="binding site" evidence="8">
    <location>
        <position position="88"/>
    </location>
    <ligand>
        <name>[4Fe-4S] cluster</name>
        <dbReference type="ChEBI" id="CHEBI:49883"/>
        <label>1</label>
    </ligand>
</feature>
<keyword evidence="6 8" id="KW-0408">Iron</keyword>
<dbReference type="PANTHER" id="PTHR10849:SF20">
    <property type="entry name" value="NADH DEHYDROGENASE [UBIQUINONE] IRON-SULFUR PROTEIN 8, MITOCHONDRIAL"/>
    <property type="match status" value="1"/>
</dbReference>
<dbReference type="Gene3D" id="3.30.70.3270">
    <property type="match status" value="1"/>
</dbReference>
<dbReference type="EC" id="7.1.1.-" evidence="8"/>
<evidence type="ECO:0000256" key="3">
    <source>
        <dbReference type="ARBA" id="ARBA00022723"/>
    </source>
</evidence>
<dbReference type="PANTHER" id="PTHR10849">
    <property type="entry name" value="NADH DEHYDROGENASE UBIQUINONE IRON-SULFUR PROTEIN 8, MITOCHONDRIAL"/>
    <property type="match status" value="1"/>
</dbReference>
<feature type="binding site" evidence="8">
    <location>
        <position position="143"/>
    </location>
    <ligand>
        <name>[4Fe-4S] cluster</name>
        <dbReference type="ChEBI" id="CHEBI:49883"/>
        <label>1</label>
    </ligand>
</feature>
<proteinExistence type="inferred from homology"/>
<evidence type="ECO:0000256" key="5">
    <source>
        <dbReference type="ARBA" id="ARBA00022967"/>
    </source>
</evidence>
<dbReference type="Pfam" id="PF12838">
    <property type="entry name" value="Fer4_7"/>
    <property type="match status" value="1"/>
</dbReference>
<evidence type="ECO:0000256" key="4">
    <source>
        <dbReference type="ARBA" id="ARBA00022737"/>
    </source>
</evidence>
<dbReference type="PROSITE" id="PS51379">
    <property type="entry name" value="4FE4S_FER_2"/>
    <property type="match status" value="2"/>
</dbReference>
<comment type="caution">
    <text evidence="10">The sequence shown here is derived from an EMBL/GenBank/DDBJ whole genome shotgun (WGS) entry which is preliminary data.</text>
</comment>
<feature type="binding site" evidence="8">
    <location>
        <position position="136"/>
    </location>
    <ligand>
        <name>[4Fe-4S] cluster</name>
        <dbReference type="ChEBI" id="CHEBI:49883"/>
        <label>2</label>
    </ligand>
</feature>
<evidence type="ECO:0000256" key="7">
    <source>
        <dbReference type="ARBA" id="ARBA00023014"/>
    </source>
</evidence>
<comment type="cofactor">
    <cofactor evidence="8">
        <name>[4Fe-4S] cluster</name>
        <dbReference type="ChEBI" id="CHEBI:49883"/>
    </cofactor>
    <text evidence="8">Binds 2 [4Fe-4S] clusters per subunit.</text>
</comment>
<evidence type="ECO:0000259" key="9">
    <source>
        <dbReference type="PROSITE" id="PS51379"/>
    </source>
</evidence>
<comment type="catalytic activity">
    <reaction evidence="8">
        <text>a quinone + NADH + 5 H(+)(in) = a quinol + NAD(+) + 4 H(+)(out)</text>
        <dbReference type="Rhea" id="RHEA:57888"/>
        <dbReference type="ChEBI" id="CHEBI:15378"/>
        <dbReference type="ChEBI" id="CHEBI:24646"/>
        <dbReference type="ChEBI" id="CHEBI:57540"/>
        <dbReference type="ChEBI" id="CHEBI:57945"/>
        <dbReference type="ChEBI" id="CHEBI:132124"/>
    </reaction>
</comment>
<keyword evidence="8" id="KW-1003">Cell membrane</keyword>
<feature type="binding site" evidence="8">
    <location>
        <position position="94"/>
    </location>
    <ligand>
        <name>[4Fe-4S] cluster</name>
        <dbReference type="ChEBI" id="CHEBI:49883"/>
        <label>1</label>
    </ligand>
</feature>
<dbReference type="InterPro" id="IPR010226">
    <property type="entry name" value="NADH_quinone_OxRdtase_chainI"/>
</dbReference>
<dbReference type="RefSeq" id="WP_377091177.1">
    <property type="nucleotide sequence ID" value="NZ_JBHSJL010000014.1"/>
</dbReference>
<dbReference type="HAMAP" id="MF_01351">
    <property type="entry name" value="NDH1_NuoI"/>
    <property type="match status" value="1"/>
</dbReference>
<keyword evidence="2 8" id="KW-0004">4Fe-4S</keyword>
<feature type="binding site" evidence="8">
    <location>
        <position position="133"/>
    </location>
    <ligand>
        <name>[4Fe-4S] cluster</name>
        <dbReference type="ChEBI" id="CHEBI:49883"/>
        <label>2</label>
    </ligand>
</feature>
<keyword evidence="8" id="KW-0830">Ubiquinone</keyword>
<dbReference type="SUPFAM" id="SSF54862">
    <property type="entry name" value="4Fe-4S ferredoxins"/>
    <property type="match status" value="1"/>
</dbReference>
<protein>
    <recommendedName>
        <fullName evidence="8">NADH-quinone oxidoreductase subunit I</fullName>
        <ecNumber evidence="8">7.1.1.-</ecNumber>
    </recommendedName>
    <alternativeName>
        <fullName evidence="8">NADH dehydrogenase I subunit I</fullName>
    </alternativeName>
    <alternativeName>
        <fullName evidence="8">NDH-1 subunit I</fullName>
    </alternativeName>
</protein>
<name>A0ABW4Z692_9BACT</name>
<evidence type="ECO:0000256" key="2">
    <source>
        <dbReference type="ARBA" id="ARBA00022485"/>
    </source>
</evidence>
<keyword evidence="8" id="KW-0472">Membrane</keyword>
<accession>A0ABW4Z692</accession>
<comment type="similarity">
    <text evidence="1 8">Belongs to the complex I 23 kDa subunit family.</text>
</comment>
<keyword evidence="3 8" id="KW-0479">Metal-binding</keyword>
<comment type="subcellular location">
    <subcellularLocation>
        <location evidence="8">Cell membrane</location>
        <topology evidence="8">Peripheral membrane protein</topology>
    </subcellularLocation>
</comment>
<gene>
    <name evidence="8" type="primary">nuoI</name>
    <name evidence="10" type="ORF">ACFSW8_00940</name>
</gene>